<dbReference type="SMART" id="SM00470">
    <property type="entry name" value="ParB"/>
    <property type="match status" value="1"/>
</dbReference>
<accession>A0A0P1G3Y8</accession>
<reference evidence="2 3" key="1">
    <citation type="submission" date="2015-09" db="EMBL/GenBank/DDBJ databases">
        <authorList>
            <consortium name="Swine Surveillance"/>
        </authorList>
    </citation>
    <scope>NUCLEOTIDE SEQUENCE [LARGE SCALE GENOMIC DNA]</scope>
    <source>
        <strain evidence="2 3">CECT 7557</strain>
    </source>
</reference>
<evidence type="ECO:0000313" key="3">
    <source>
        <dbReference type="Proteomes" id="UP000052022"/>
    </source>
</evidence>
<dbReference type="Proteomes" id="UP000052022">
    <property type="component" value="Unassembled WGS sequence"/>
</dbReference>
<evidence type="ECO:0000259" key="1">
    <source>
        <dbReference type="SMART" id="SM00470"/>
    </source>
</evidence>
<dbReference type="GO" id="GO:0005694">
    <property type="term" value="C:chromosome"/>
    <property type="evidence" value="ECO:0007669"/>
    <property type="project" value="TreeGrafter"/>
</dbReference>
<proteinExistence type="predicted"/>
<dbReference type="InterPro" id="IPR050336">
    <property type="entry name" value="Chromosome_partition/occlusion"/>
</dbReference>
<dbReference type="GO" id="GO:0007059">
    <property type="term" value="P:chromosome segregation"/>
    <property type="evidence" value="ECO:0007669"/>
    <property type="project" value="TreeGrafter"/>
</dbReference>
<dbReference type="RefSeq" id="WP_058289069.1">
    <property type="nucleotide sequence ID" value="NZ_CYSD01000014.1"/>
</dbReference>
<gene>
    <name evidence="2" type="ORF">TRM7557_00947</name>
</gene>
<dbReference type="InterPro" id="IPR003115">
    <property type="entry name" value="ParB_N"/>
</dbReference>
<dbReference type="Pfam" id="PF02195">
    <property type="entry name" value="ParB_N"/>
    <property type="match status" value="1"/>
</dbReference>
<dbReference type="InterPro" id="IPR036086">
    <property type="entry name" value="ParB/Sulfiredoxin_sf"/>
</dbReference>
<evidence type="ECO:0000313" key="2">
    <source>
        <dbReference type="EMBL" id="CUH76533.1"/>
    </source>
</evidence>
<dbReference type="STRING" id="928856.SAMN04488049_11416"/>
<dbReference type="PANTHER" id="PTHR33375:SF1">
    <property type="entry name" value="CHROMOSOME-PARTITIONING PROTEIN PARB-RELATED"/>
    <property type="match status" value="1"/>
</dbReference>
<dbReference type="SUPFAM" id="SSF110849">
    <property type="entry name" value="ParB/Sulfiredoxin"/>
    <property type="match status" value="1"/>
</dbReference>
<keyword evidence="3" id="KW-1185">Reference proteome</keyword>
<dbReference type="PANTHER" id="PTHR33375">
    <property type="entry name" value="CHROMOSOME-PARTITIONING PROTEIN PARB-RELATED"/>
    <property type="match status" value="1"/>
</dbReference>
<dbReference type="EMBL" id="CYSD01000014">
    <property type="protein sequence ID" value="CUH76533.1"/>
    <property type="molecule type" value="Genomic_DNA"/>
</dbReference>
<name>A0A0P1G3Y8_9RHOB</name>
<dbReference type="AlphaFoldDB" id="A0A0P1G3Y8"/>
<dbReference type="OrthoDB" id="7812516at2"/>
<dbReference type="Gene3D" id="3.90.1530.30">
    <property type="match status" value="1"/>
</dbReference>
<organism evidence="2 3">
    <name type="scientific">Tritonibacter multivorans</name>
    <dbReference type="NCBI Taxonomy" id="928856"/>
    <lineage>
        <taxon>Bacteria</taxon>
        <taxon>Pseudomonadati</taxon>
        <taxon>Pseudomonadota</taxon>
        <taxon>Alphaproteobacteria</taxon>
        <taxon>Rhodobacterales</taxon>
        <taxon>Paracoccaceae</taxon>
        <taxon>Tritonibacter</taxon>
    </lineage>
</organism>
<feature type="domain" description="ParB-like N-terminal" evidence="1">
    <location>
        <begin position="84"/>
        <end position="175"/>
    </location>
</feature>
<sequence>MAKRRRLVAPDSAELDKIEEGFAAKPQVNPFAGSQNTVPPIAKVAAETAQANSMASLTDRVEAAKDKADAEKWREAEGQGRAVQMVPVAAVDRDYLRRDRMGLDGEEMAELISSIEANGLRSPIEVVPQDEGFGLVSGYRRLEAFGRLGLDEIPAFVRVGQEGADAYVSMIEENELRADLSPYERGRIAVLVVGQGVFASVEDAVDALFAAASRAKRSKVRSFAVVHEALGDMLSFPSQMSERLGLKLAAALRAGGQVALRSALAARVPGTANEEINLLEGALRGLEEAEPEKDPARGGRPKEVVKIDGGKIARGGRISAELGAKGLRIDLKGCDLEAGETEALLQVIRDHLG</sequence>
<protein>
    <submittedName>
        <fullName evidence="2">ParB/RepB/Spo0J family partition protein</fullName>
    </submittedName>
</protein>